<sequence>TSGELFFRKSRNKQLESTGGGFNTNVNQNNEFSPSFGNIGNLGAMGRALGGETQNKGSNDETKSDERERKPKKKSRSKKRKNAQLQSSGGGYNANVNQNNEFSPSFGNIGDLGSMGRALKTRGNNDVADSSEEQPKGGKKSSQKRRHDSQEKQPKRGKKRSNKRRHDSEESDAQLHSTAGGFNANVNQNNEFSPSFGNIGNLGAQGRSIDGRGRRREENQLHSTGGGFNANVNQNNEFSPSFGNIGNLGAIKGRTHTIETDGLSILDSYLDTMSENDIAKYIQYFVKYFLKSAFPKHKSSAQAHTPEYFFDFRQIYLPEDSSQDSSSEEDY</sequence>
<feature type="compositionally biased region" description="Polar residues" evidence="1">
    <location>
        <begin position="184"/>
        <end position="198"/>
    </location>
</feature>
<keyword evidence="3" id="KW-1185">Reference proteome</keyword>
<protein>
    <submittedName>
        <fullName evidence="2">Uncharacterized protein</fullName>
    </submittedName>
</protein>
<dbReference type="EMBL" id="JH431420">
    <property type="status" value="NOT_ANNOTATED_CDS"/>
    <property type="molecule type" value="Genomic_DNA"/>
</dbReference>
<dbReference type="Proteomes" id="UP000014500">
    <property type="component" value="Unassembled WGS sequence"/>
</dbReference>
<evidence type="ECO:0000313" key="2">
    <source>
        <dbReference type="EnsemblMetazoa" id="SMAR003911-PA"/>
    </source>
</evidence>
<evidence type="ECO:0000313" key="3">
    <source>
        <dbReference type="Proteomes" id="UP000014500"/>
    </source>
</evidence>
<dbReference type="EnsemblMetazoa" id="SMAR003911-RA">
    <property type="protein sequence ID" value="SMAR003911-PA"/>
    <property type="gene ID" value="SMAR003911"/>
</dbReference>
<feature type="region of interest" description="Disordered" evidence="1">
    <location>
        <begin position="1"/>
        <end position="212"/>
    </location>
</feature>
<proteinExistence type="predicted"/>
<name>T1IS48_STRMM</name>
<accession>T1IS48</accession>
<feature type="compositionally biased region" description="Basic and acidic residues" evidence="1">
    <location>
        <begin position="58"/>
        <end position="69"/>
    </location>
</feature>
<reference evidence="2" key="2">
    <citation type="submission" date="2015-02" db="UniProtKB">
        <authorList>
            <consortium name="EnsemblMetazoa"/>
        </authorList>
    </citation>
    <scope>IDENTIFICATION</scope>
</reference>
<feature type="compositionally biased region" description="Basic residues" evidence="1">
    <location>
        <begin position="70"/>
        <end position="82"/>
    </location>
</feature>
<feature type="compositionally biased region" description="Polar residues" evidence="1">
    <location>
        <begin position="23"/>
        <end position="38"/>
    </location>
</feature>
<organism evidence="2 3">
    <name type="scientific">Strigamia maritima</name>
    <name type="common">European centipede</name>
    <name type="synonym">Geophilus maritimus</name>
    <dbReference type="NCBI Taxonomy" id="126957"/>
    <lineage>
        <taxon>Eukaryota</taxon>
        <taxon>Metazoa</taxon>
        <taxon>Ecdysozoa</taxon>
        <taxon>Arthropoda</taxon>
        <taxon>Myriapoda</taxon>
        <taxon>Chilopoda</taxon>
        <taxon>Pleurostigmophora</taxon>
        <taxon>Geophilomorpha</taxon>
        <taxon>Linotaeniidae</taxon>
        <taxon>Strigamia</taxon>
    </lineage>
</organism>
<feature type="compositionally biased region" description="Basic residues" evidence="1">
    <location>
        <begin position="155"/>
        <end position="165"/>
    </location>
</feature>
<feature type="compositionally biased region" description="Polar residues" evidence="1">
    <location>
        <begin position="94"/>
        <end position="106"/>
    </location>
</feature>
<feature type="compositionally biased region" description="Basic residues" evidence="1">
    <location>
        <begin position="137"/>
        <end position="147"/>
    </location>
</feature>
<evidence type="ECO:0000256" key="1">
    <source>
        <dbReference type="SAM" id="MobiDB-lite"/>
    </source>
</evidence>
<dbReference type="HOGENOM" id="CLU_840883_0_0_1"/>
<dbReference type="AlphaFoldDB" id="T1IS48"/>
<reference evidence="3" key="1">
    <citation type="submission" date="2011-05" db="EMBL/GenBank/DDBJ databases">
        <authorList>
            <person name="Richards S.R."/>
            <person name="Qu J."/>
            <person name="Jiang H."/>
            <person name="Jhangiani S.N."/>
            <person name="Agravi P."/>
            <person name="Goodspeed R."/>
            <person name="Gross S."/>
            <person name="Mandapat C."/>
            <person name="Jackson L."/>
            <person name="Mathew T."/>
            <person name="Pu L."/>
            <person name="Thornton R."/>
            <person name="Saada N."/>
            <person name="Wilczek-Boney K.B."/>
            <person name="Lee S."/>
            <person name="Kovar C."/>
            <person name="Wu Y."/>
            <person name="Scherer S.E."/>
            <person name="Worley K.C."/>
            <person name="Muzny D.M."/>
            <person name="Gibbs R."/>
        </authorList>
    </citation>
    <scope>NUCLEOTIDE SEQUENCE</scope>
    <source>
        <strain evidence="3">Brora</strain>
    </source>
</reference>